<keyword evidence="1" id="KW-1133">Transmembrane helix</keyword>
<dbReference type="AlphaFoldDB" id="A0A0F6WR37"/>
<evidence type="ECO:0000256" key="1">
    <source>
        <dbReference type="SAM" id="Phobius"/>
    </source>
</evidence>
<protein>
    <submittedName>
        <fullName evidence="2">Uncharacterized protein</fullName>
    </submittedName>
</protein>
<keyword evidence="1" id="KW-0472">Membrane</keyword>
<dbReference type="GO" id="GO:0006355">
    <property type="term" value="P:regulation of DNA-templated transcription"/>
    <property type="evidence" value="ECO:0007669"/>
    <property type="project" value="InterPro"/>
</dbReference>
<accession>A0A0F6WR37</accession>
<dbReference type="Proteomes" id="UP000034037">
    <property type="component" value="Chromosome"/>
</dbReference>
<reference evidence="2 3" key="1">
    <citation type="submission" date="2015-04" db="EMBL/GenBank/DDBJ databases">
        <title>Complete Genome Sequence of Brevibacterium flavum ATCC 15168.</title>
        <authorList>
            <person name="Ahn J."/>
            <person name="Park G."/>
            <person name="Jeon W."/>
            <person name="Jang Y."/>
            <person name="Jang M."/>
            <person name="Lee H."/>
            <person name="Lee H."/>
        </authorList>
    </citation>
    <scope>NUCLEOTIDE SEQUENCE [LARGE SCALE GENOMIC DNA]</scope>
    <source>
        <strain evidence="2 3">ATCC 15168</strain>
    </source>
</reference>
<evidence type="ECO:0000313" key="2">
    <source>
        <dbReference type="EMBL" id="AKF28120.1"/>
    </source>
</evidence>
<feature type="transmembrane region" description="Helical" evidence="1">
    <location>
        <begin position="6"/>
        <end position="30"/>
    </location>
</feature>
<keyword evidence="1" id="KW-0812">Transmembrane</keyword>
<gene>
    <name evidence="2" type="ORF">YH66_11430</name>
</gene>
<dbReference type="RefSeq" id="WP_003859305.1">
    <property type="nucleotide sequence ID" value="NZ_CP011309.1"/>
</dbReference>
<dbReference type="PATRIC" id="fig|92706.3.peg.2397"/>
<dbReference type="SUPFAM" id="SSF47598">
    <property type="entry name" value="Ribbon-helix-helix"/>
    <property type="match status" value="1"/>
</dbReference>
<proteinExistence type="predicted"/>
<keyword evidence="3" id="KW-1185">Reference proteome</keyword>
<dbReference type="EMBL" id="CP011309">
    <property type="protein sequence ID" value="AKF28120.1"/>
    <property type="molecule type" value="Genomic_DNA"/>
</dbReference>
<evidence type="ECO:0000313" key="3">
    <source>
        <dbReference type="Proteomes" id="UP000034037"/>
    </source>
</evidence>
<organism evidence="2 3">
    <name type="scientific">[Brevibacterium] flavum</name>
    <dbReference type="NCBI Taxonomy" id="92706"/>
    <lineage>
        <taxon>Bacteria</taxon>
        <taxon>Bacillati</taxon>
        <taxon>Actinomycetota</taxon>
        <taxon>Actinomycetes</taxon>
        <taxon>Mycobacteriales</taxon>
        <taxon>Corynebacteriaceae</taxon>
        <taxon>Corynebacterium</taxon>
    </lineage>
</organism>
<dbReference type="GeneID" id="44144989"/>
<sequence>MALGGAELLILFILFILFMGGIAAIVIVIVKLTQRSNSRGASTTSTINIDPSIHAALTEIAARDGVPASSVVNGLLNDYINKRRYWPPTQ</sequence>
<name>A0A0F6WR37_9CORY</name>
<dbReference type="InterPro" id="IPR010985">
    <property type="entry name" value="Ribbon_hlx_hlx"/>
</dbReference>
<dbReference type="HOGENOM" id="CLU_2435830_0_0_11"/>